<keyword evidence="4 7" id="KW-0812">Transmembrane</keyword>
<dbReference type="CDD" id="cd06261">
    <property type="entry name" value="TM_PBP2"/>
    <property type="match status" value="1"/>
</dbReference>
<comment type="subcellular location">
    <subcellularLocation>
        <location evidence="1 7">Cell membrane</location>
        <topology evidence="1 7">Multi-pass membrane protein</topology>
    </subcellularLocation>
</comment>
<evidence type="ECO:0000256" key="2">
    <source>
        <dbReference type="ARBA" id="ARBA00022448"/>
    </source>
</evidence>
<keyword evidence="6 7" id="KW-0472">Membrane</keyword>
<evidence type="ECO:0000256" key="6">
    <source>
        <dbReference type="ARBA" id="ARBA00023136"/>
    </source>
</evidence>
<dbReference type="InterPro" id="IPR051393">
    <property type="entry name" value="ABC_transporter_permease"/>
</dbReference>
<feature type="transmembrane region" description="Helical" evidence="7">
    <location>
        <begin position="74"/>
        <end position="95"/>
    </location>
</feature>
<comment type="caution">
    <text evidence="9">The sequence shown here is derived from an EMBL/GenBank/DDBJ whole genome shotgun (WGS) entry which is preliminary data.</text>
</comment>
<comment type="similarity">
    <text evidence="7">Belongs to the binding-protein-dependent transport system permease family.</text>
</comment>
<evidence type="ECO:0000259" key="8">
    <source>
        <dbReference type="PROSITE" id="PS50928"/>
    </source>
</evidence>
<keyword evidence="3" id="KW-1003">Cell membrane</keyword>
<evidence type="ECO:0000256" key="3">
    <source>
        <dbReference type="ARBA" id="ARBA00022475"/>
    </source>
</evidence>
<feature type="transmembrane region" description="Helical" evidence="7">
    <location>
        <begin position="12"/>
        <end position="40"/>
    </location>
</feature>
<evidence type="ECO:0000256" key="1">
    <source>
        <dbReference type="ARBA" id="ARBA00004651"/>
    </source>
</evidence>
<dbReference type="InterPro" id="IPR035906">
    <property type="entry name" value="MetI-like_sf"/>
</dbReference>
<dbReference type="Proteomes" id="UP001595816">
    <property type="component" value="Unassembled WGS sequence"/>
</dbReference>
<evidence type="ECO:0000256" key="7">
    <source>
        <dbReference type="RuleBase" id="RU363032"/>
    </source>
</evidence>
<feature type="transmembrane region" description="Helical" evidence="7">
    <location>
        <begin position="209"/>
        <end position="229"/>
    </location>
</feature>
<gene>
    <name evidence="9" type="ORF">ACFOZ4_33330</name>
</gene>
<dbReference type="PROSITE" id="PS50928">
    <property type="entry name" value="ABC_TM1"/>
    <property type="match status" value="1"/>
</dbReference>
<keyword evidence="5 7" id="KW-1133">Transmembrane helix</keyword>
<feature type="domain" description="ABC transmembrane type-1" evidence="8">
    <location>
        <begin position="70"/>
        <end position="282"/>
    </location>
</feature>
<dbReference type="RefSeq" id="WP_253756164.1">
    <property type="nucleotide sequence ID" value="NZ_JAMZDZ010000001.1"/>
</dbReference>
<feature type="transmembrane region" description="Helical" evidence="7">
    <location>
        <begin position="155"/>
        <end position="178"/>
    </location>
</feature>
<dbReference type="PANTHER" id="PTHR30193:SF37">
    <property type="entry name" value="INNER MEMBRANE ABC TRANSPORTER PERMEASE PROTEIN YCJO"/>
    <property type="match status" value="1"/>
</dbReference>
<accession>A0ABV8LYH4</accession>
<dbReference type="SUPFAM" id="SSF161098">
    <property type="entry name" value="MetI-like"/>
    <property type="match status" value="1"/>
</dbReference>
<evidence type="ECO:0000256" key="4">
    <source>
        <dbReference type="ARBA" id="ARBA00022692"/>
    </source>
</evidence>
<feature type="transmembrane region" description="Helical" evidence="7">
    <location>
        <begin position="261"/>
        <end position="281"/>
    </location>
</feature>
<name>A0ABV8LYH4_9ACTN</name>
<keyword evidence="2 7" id="KW-0813">Transport</keyword>
<proteinExistence type="inferred from homology"/>
<evidence type="ECO:0000313" key="9">
    <source>
        <dbReference type="EMBL" id="MFC4135523.1"/>
    </source>
</evidence>
<evidence type="ECO:0000256" key="5">
    <source>
        <dbReference type="ARBA" id="ARBA00022989"/>
    </source>
</evidence>
<sequence>MSARRRWRNAGVAAIFLAPSLVTLLAFWIGPMIGTVWVSLQDWNLIGVPSFVGLDNYAELAKDADFHAALLHTLGYLAGYLPLVLILGLAVALLLNAKLPAMTLYRAMFFLPVVSSWVAVSLLWKWLLNPAGGLVDQALGLIGIDGPGWWTDPTWAMPSVILASVWKDVGFVSVILLAGLQAIPKDLLEAADLDGASAWRRLRSITLPLLSPSLFFVTVISLINGFQVFDQVWVMTGGGPGGASSVVVEQIVRYAFSYGRVGYASAMSIVLFAIILVVTVAQLRLQRRWVQYD</sequence>
<dbReference type="PANTHER" id="PTHR30193">
    <property type="entry name" value="ABC TRANSPORTER PERMEASE PROTEIN"/>
    <property type="match status" value="1"/>
</dbReference>
<keyword evidence="10" id="KW-1185">Reference proteome</keyword>
<protein>
    <submittedName>
        <fullName evidence="9">Carbohydrate ABC transporter permease</fullName>
    </submittedName>
</protein>
<dbReference type="InterPro" id="IPR000515">
    <property type="entry name" value="MetI-like"/>
</dbReference>
<organism evidence="9 10">
    <name type="scientific">Hamadaea flava</name>
    <dbReference type="NCBI Taxonomy" id="1742688"/>
    <lineage>
        <taxon>Bacteria</taxon>
        <taxon>Bacillati</taxon>
        <taxon>Actinomycetota</taxon>
        <taxon>Actinomycetes</taxon>
        <taxon>Micromonosporales</taxon>
        <taxon>Micromonosporaceae</taxon>
        <taxon>Hamadaea</taxon>
    </lineage>
</organism>
<feature type="transmembrane region" description="Helical" evidence="7">
    <location>
        <begin position="107"/>
        <end position="127"/>
    </location>
</feature>
<dbReference type="Pfam" id="PF00528">
    <property type="entry name" value="BPD_transp_1"/>
    <property type="match status" value="1"/>
</dbReference>
<dbReference type="Gene3D" id="1.10.3720.10">
    <property type="entry name" value="MetI-like"/>
    <property type="match status" value="1"/>
</dbReference>
<evidence type="ECO:0000313" key="10">
    <source>
        <dbReference type="Proteomes" id="UP001595816"/>
    </source>
</evidence>
<reference evidence="10" key="1">
    <citation type="journal article" date="2019" name="Int. J. Syst. Evol. Microbiol.">
        <title>The Global Catalogue of Microorganisms (GCM) 10K type strain sequencing project: providing services to taxonomists for standard genome sequencing and annotation.</title>
        <authorList>
            <consortium name="The Broad Institute Genomics Platform"/>
            <consortium name="The Broad Institute Genome Sequencing Center for Infectious Disease"/>
            <person name="Wu L."/>
            <person name="Ma J."/>
        </authorList>
    </citation>
    <scope>NUCLEOTIDE SEQUENCE [LARGE SCALE GENOMIC DNA]</scope>
    <source>
        <strain evidence="10">CGMCC 4.7289</strain>
    </source>
</reference>
<dbReference type="EMBL" id="JBHSAY010000022">
    <property type="protein sequence ID" value="MFC4135523.1"/>
    <property type="molecule type" value="Genomic_DNA"/>
</dbReference>